<dbReference type="Gene3D" id="2.130.10.10">
    <property type="entry name" value="YVTN repeat-like/Quinoprotein amine dehydrogenase"/>
    <property type="match status" value="1"/>
</dbReference>
<feature type="repeat" description="WD" evidence="3">
    <location>
        <begin position="75"/>
        <end position="115"/>
    </location>
</feature>
<dbReference type="PANTHER" id="PTHR19878:SF8">
    <property type="entry name" value="AUTOPHAGY-RELATED 16, ISOFORM F"/>
    <property type="match status" value="1"/>
</dbReference>
<dbReference type="PROSITE" id="PS00678">
    <property type="entry name" value="WD_REPEATS_1"/>
    <property type="match status" value="2"/>
</dbReference>
<organism evidence="4 5">
    <name type="scientific">Caulochytrium protostelioides</name>
    <dbReference type="NCBI Taxonomy" id="1555241"/>
    <lineage>
        <taxon>Eukaryota</taxon>
        <taxon>Fungi</taxon>
        <taxon>Fungi incertae sedis</taxon>
        <taxon>Chytridiomycota</taxon>
        <taxon>Chytridiomycota incertae sedis</taxon>
        <taxon>Chytridiomycetes</taxon>
        <taxon>Caulochytriales</taxon>
        <taxon>Caulochytriaceae</taxon>
        <taxon>Caulochytrium</taxon>
    </lineage>
</organism>
<dbReference type="InterPro" id="IPR015943">
    <property type="entry name" value="WD40/YVTN_repeat-like_dom_sf"/>
</dbReference>
<gene>
    <name evidence="4" type="ORF">CXG81DRAFT_1814</name>
</gene>
<dbReference type="Pfam" id="PF00400">
    <property type="entry name" value="WD40"/>
    <property type="match status" value="3"/>
</dbReference>
<dbReference type="InterPro" id="IPR019775">
    <property type="entry name" value="WD40_repeat_CS"/>
</dbReference>
<feature type="repeat" description="WD" evidence="3">
    <location>
        <begin position="33"/>
        <end position="74"/>
    </location>
</feature>
<dbReference type="Proteomes" id="UP000274922">
    <property type="component" value="Unassembled WGS sequence"/>
</dbReference>
<reference evidence="5" key="1">
    <citation type="journal article" date="2018" name="Nat. Microbiol.">
        <title>Leveraging single-cell genomics to expand the fungal tree of life.</title>
        <authorList>
            <person name="Ahrendt S.R."/>
            <person name="Quandt C.A."/>
            <person name="Ciobanu D."/>
            <person name="Clum A."/>
            <person name="Salamov A."/>
            <person name="Andreopoulos B."/>
            <person name="Cheng J.F."/>
            <person name="Woyke T."/>
            <person name="Pelin A."/>
            <person name="Henrissat B."/>
            <person name="Reynolds N.K."/>
            <person name="Benny G.L."/>
            <person name="Smith M.E."/>
            <person name="James T.Y."/>
            <person name="Grigoriev I.V."/>
        </authorList>
    </citation>
    <scope>NUCLEOTIDE SEQUENCE [LARGE SCALE GENOMIC DNA]</scope>
    <source>
        <strain evidence="5">ATCC 52028</strain>
    </source>
</reference>
<keyword evidence="2" id="KW-0677">Repeat</keyword>
<feature type="repeat" description="WD" evidence="3">
    <location>
        <begin position="136"/>
        <end position="155"/>
    </location>
</feature>
<feature type="non-terminal residue" evidence="4">
    <location>
        <position position="155"/>
    </location>
</feature>
<keyword evidence="5" id="KW-1185">Reference proteome</keyword>
<evidence type="ECO:0000313" key="5">
    <source>
        <dbReference type="Proteomes" id="UP000274922"/>
    </source>
</evidence>
<dbReference type="SMART" id="SM00320">
    <property type="entry name" value="WD40"/>
    <property type="match status" value="3"/>
</dbReference>
<dbReference type="PRINTS" id="PR00320">
    <property type="entry name" value="GPROTEINBRPT"/>
</dbReference>
<dbReference type="InterPro" id="IPR045160">
    <property type="entry name" value="ATG16"/>
</dbReference>
<evidence type="ECO:0000313" key="4">
    <source>
        <dbReference type="EMBL" id="RKO99038.1"/>
    </source>
</evidence>
<protein>
    <submittedName>
        <fullName evidence="4">Uncharacterized protein</fullName>
    </submittedName>
</protein>
<dbReference type="InterPro" id="IPR036322">
    <property type="entry name" value="WD40_repeat_dom_sf"/>
</dbReference>
<dbReference type="STRING" id="1555241.A0A4P9X217"/>
<feature type="non-terminal residue" evidence="4">
    <location>
        <position position="1"/>
    </location>
</feature>
<dbReference type="AlphaFoldDB" id="A0A4P9X217"/>
<proteinExistence type="predicted"/>
<keyword evidence="1 3" id="KW-0853">WD repeat</keyword>
<dbReference type="PROSITE" id="PS50082">
    <property type="entry name" value="WD_REPEATS_2"/>
    <property type="match status" value="3"/>
</dbReference>
<dbReference type="SUPFAM" id="SSF50978">
    <property type="entry name" value="WD40 repeat-like"/>
    <property type="match status" value="1"/>
</dbReference>
<dbReference type="PROSITE" id="PS50294">
    <property type="entry name" value="WD_REPEATS_REGION"/>
    <property type="match status" value="2"/>
</dbReference>
<dbReference type="GO" id="GO:0000045">
    <property type="term" value="P:autophagosome assembly"/>
    <property type="evidence" value="ECO:0007669"/>
    <property type="project" value="InterPro"/>
</dbReference>
<accession>A0A4P9X217</accession>
<dbReference type="EMBL" id="ML014327">
    <property type="protein sequence ID" value="RKO99038.1"/>
    <property type="molecule type" value="Genomic_DNA"/>
</dbReference>
<evidence type="ECO:0000256" key="2">
    <source>
        <dbReference type="ARBA" id="ARBA00022737"/>
    </source>
</evidence>
<dbReference type="InterPro" id="IPR001680">
    <property type="entry name" value="WD40_rpt"/>
</dbReference>
<dbReference type="InterPro" id="IPR020472">
    <property type="entry name" value="WD40_PAC1"/>
</dbReference>
<evidence type="ECO:0000256" key="3">
    <source>
        <dbReference type="PROSITE-ProRule" id="PRU00221"/>
    </source>
</evidence>
<dbReference type="OrthoDB" id="538223at2759"/>
<evidence type="ECO:0000256" key="1">
    <source>
        <dbReference type="ARBA" id="ARBA00022574"/>
    </source>
</evidence>
<dbReference type="PANTHER" id="PTHR19878">
    <property type="entry name" value="AUTOPHAGY PROTEIN 16-LIKE"/>
    <property type="match status" value="1"/>
</dbReference>
<sequence>LAISSDGSMLAVAGSERLISLYETRSLTAKAHLAGAMNAVLDLDFSPSGALLLGACFDHAIKLWHVPTSRLRVSLAGHIGKVTCASFAGEGTIMSGSYDRTLKVWDVVRGVCSKTIFTLSSCNGLGLIGGTGGGTDATTLASGHVDGHLRVWDTR</sequence>
<name>A0A4P9X217_9FUNG</name>